<sequence>MSHDGSSSSRRDRSPREVVRAKVLAAALELLEIGGLPMTMQVNMNKVIRRADVPRISAKRIWPTNEHFHLDLIRAIVDPQRIGQAILTPATLEKVEAIRNKYDHLMEEPEGRRKVLRETIRQAVGHNFEATHQSAAWRTYAALAASLPAQGEARKILSTADDQAIRVMADFYSKLLPQYGVQLKDGVPIEIFAKTVTALIGGAATNYAMGQSDSELVSLPGIDGVPVDWHPVALGFLAVVDGMTEALPEASNQASPAAAG</sequence>
<proteinExistence type="predicted"/>
<comment type="caution">
    <text evidence="1">The sequence shown here is derived from an EMBL/GenBank/DDBJ whole genome shotgun (WGS) entry which is preliminary data.</text>
</comment>
<dbReference type="OrthoDB" id="4371863at2"/>
<dbReference type="RefSeq" id="WP_153341805.1">
    <property type="nucleotide sequence ID" value="NZ_WEGI01000005.1"/>
</dbReference>
<dbReference type="EMBL" id="WEGI01000005">
    <property type="protein sequence ID" value="MQY27082.1"/>
    <property type="molecule type" value="Genomic_DNA"/>
</dbReference>
<accession>A0A7K0DNY0</accession>
<keyword evidence="2" id="KW-1185">Reference proteome</keyword>
<evidence type="ECO:0000313" key="2">
    <source>
        <dbReference type="Proteomes" id="UP000431401"/>
    </source>
</evidence>
<name>A0A7K0DNY0_9NOCA</name>
<protein>
    <submittedName>
        <fullName evidence="1">Uncharacterized protein</fullName>
    </submittedName>
</protein>
<gene>
    <name evidence="1" type="ORF">NRB56_26640</name>
</gene>
<dbReference type="Proteomes" id="UP000431401">
    <property type="component" value="Unassembled WGS sequence"/>
</dbReference>
<evidence type="ECO:0000313" key="1">
    <source>
        <dbReference type="EMBL" id="MQY27082.1"/>
    </source>
</evidence>
<dbReference type="Gene3D" id="1.10.357.10">
    <property type="entry name" value="Tetracycline Repressor, domain 2"/>
    <property type="match status" value="1"/>
</dbReference>
<organism evidence="1 2">
    <name type="scientific">Nocardia aurantia</name>
    <dbReference type="NCBI Taxonomy" id="2585199"/>
    <lineage>
        <taxon>Bacteria</taxon>
        <taxon>Bacillati</taxon>
        <taxon>Actinomycetota</taxon>
        <taxon>Actinomycetes</taxon>
        <taxon>Mycobacteriales</taxon>
        <taxon>Nocardiaceae</taxon>
        <taxon>Nocardia</taxon>
    </lineage>
</organism>
<dbReference type="AlphaFoldDB" id="A0A7K0DNY0"/>
<reference evidence="1 2" key="1">
    <citation type="submission" date="2019-10" db="EMBL/GenBank/DDBJ databases">
        <title>Nocardia macrotermitis sp. nov. and Nocardia aurantia sp. nov., isolated from the gut of fungus growing-termite Macrotermes natalensis.</title>
        <authorList>
            <person name="Benndorf R."/>
            <person name="Schwitalla J."/>
            <person name="Martin K."/>
            <person name="De Beer W."/>
            <person name="Kaster A.-K."/>
            <person name="Vollmers J."/>
            <person name="Poulsen M."/>
            <person name="Beemelmanns C."/>
        </authorList>
    </citation>
    <scope>NUCLEOTIDE SEQUENCE [LARGE SCALE GENOMIC DNA]</scope>
    <source>
        <strain evidence="1 2">RB56</strain>
    </source>
</reference>